<dbReference type="GO" id="GO:0050295">
    <property type="term" value="F:steryl-beta-glucosidase activity"/>
    <property type="evidence" value="ECO:0007669"/>
    <property type="project" value="TreeGrafter"/>
</dbReference>
<dbReference type="EMBL" id="BPWL01000002">
    <property type="protein sequence ID" value="GJJ07312.1"/>
    <property type="molecule type" value="Genomic_DNA"/>
</dbReference>
<evidence type="ECO:0000256" key="2">
    <source>
        <dbReference type="ARBA" id="ARBA00022801"/>
    </source>
</evidence>
<keyword evidence="3" id="KW-0326">Glycosidase</keyword>
<comment type="similarity">
    <text evidence="1">Belongs to the glycosyl hydrolase 5 (cellulase A) family.</text>
</comment>
<keyword evidence="4" id="KW-1133">Transmembrane helix</keyword>
<evidence type="ECO:0000259" key="5">
    <source>
        <dbReference type="Pfam" id="PF18564"/>
    </source>
</evidence>
<protein>
    <recommendedName>
        <fullName evidence="5">Glycoside hydrolase family 5 C-terminal domain-containing protein</fullName>
    </recommendedName>
</protein>
<dbReference type="PANTHER" id="PTHR31308">
    <property type="match status" value="1"/>
</dbReference>
<reference evidence="6" key="1">
    <citation type="submission" date="2021-10" db="EMBL/GenBank/DDBJ databases">
        <title>De novo Genome Assembly of Clathrus columnatus (Basidiomycota, Fungi) Using Illumina and Nanopore Sequence Data.</title>
        <authorList>
            <person name="Ogiso-Tanaka E."/>
            <person name="Itagaki H."/>
            <person name="Hosoya T."/>
            <person name="Hosaka K."/>
        </authorList>
    </citation>
    <scope>NUCLEOTIDE SEQUENCE</scope>
    <source>
        <strain evidence="6">MO-923</strain>
    </source>
</reference>
<accession>A0AAV5A145</accession>
<evidence type="ECO:0000256" key="1">
    <source>
        <dbReference type="ARBA" id="ARBA00005641"/>
    </source>
</evidence>
<evidence type="ECO:0000313" key="7">
    <source>
        <dbReference type="Proteomes" id="UP001050691"/>
    </source>
</evidence>
<evidence type="ECO:0000256" key="3">
    <source>
        <dbReference type="ARBA" id="ARBA00023295"/>
    </source>
</evidence>
<dbReference type="GO" id="GO:1904462">
    <property type="term" value="P:ergosteryl 3-beta-D-glucoside catabolic process"/>
    <property type="evidence" value="ECO:0007669"/>
    <property type="project" value="TreeGrafter"/>
</dbReference>
<keyword evidence="4" id="KW-0812">Transmembrane</keyword>
<dbReference type="PANTHER" id="PTHR31308:SF5">
    <property type="entry name" value="ERGOSTERYL-BETA-GLUCOSIDASE"/>
    <property type="match status" value="1"/>
</dbReference>
<dbReference type="InterPro" id="IPR041036">
    <property type="entry name" value="GH5_C"/>
</dbReference>
<dbReference type="InterPro" id="IPR052066">
    <property type="entry name" value="Glycosphingolipid_Hydrolases"/>
</dbReference>
<evidence type="ECO:0000313" key="6">
    <source>
        <dbReference type="EMBL" id="GJJ07312.1"/>
    </source>
</evidence>
<feature type="domain" description="Glycoside hydrolase family 5 C-terminal" evidence="5">
    <location>
        <begin position="630"/>
        <end position="708"/>
    </location>
</feature>
<keyword evidence="7" id="KW-1185">Reference proteome</keyword>
<dbReference type="InterPro" id="IPR013780">
    <property type="entry name" value="Glyco_hydro_b"/>
</dbReference>
<feature type="transmembrane region" description="Helical" evidence="4">
    <location>
        <begin position="741"/>
        <end position="760"/>
    </location>
</feature>
<comment type="caution">
    <text evidence="6">The sequence shown here is derived from an EMBL/GenBank/DDBJ whole genome shotgun (WGS) entry which is preliminary data.</text>
</comment>
<dbReference type="Proteomes" id="UP001050691">
    <property type="component" value="Unassembled WGS sequence"/>
</dbReference>
<dbReference type="InterPro" id="IPR017853">
    <property type="entry name" value="GH"/>
</dbReference>
<dbReference type="Gene3D" id="2.60.40.1180">
    <property type="entry name" value="Golgi alpha-mannosidase II"/>
    <property type="match status" value="1"/>
</dbReference>
<organism evidence="6 7">
    <name type="scientific">Clathrus columnatus</name>
    <dbReference type="NCBI Taxonomy" id="1419009"/>
    <lineage>
        <taxon>Eukaryota</taxon>
        <taxon>Fungi</taxon>
        <taxon>Dikarya</taxon>
        <taxon>Basidiomycota</taxon>
        <taxon>Agaricomycotina</taxon>
        <taxon>Agaricomycetes</taxon>
        <taxon>Phallomycetidae</taxon>
        <taxon>Phallales</taxon>
        <taxon>Clathraceae</taxon>
        <taxon>Clathrus</taxon>
    </lineage>
</organism>
<proteinExistence type="inferred from homology"/>
<sequence>MSSSSLSGSFVVLESTHNSVEDNYIPGSSDSYAHDWSKASIQIQGRHLVDKYGRICYLRGVNLSGNCKTPSNVDKLVFPSHPELATFVNRPFPLEDAPEHFARLRRWGLTFITWEALAPASPTEFSTEYLEYLRSLLSLLPRFGLVAFVSLHQDVWSRYSGGSGAPAWTLSSVGLSIDALEETGAAWLGGVNGKKYIREEEKGLWPTGYQKLAAATMHTCFWAGDTFAPKLKISDPKGTASDISIQKMLQNAFLDAWEALVKAVGDLDGVIGFQMLNEPHRGYIELQSFHRFDYNTDLHYGEIPSVLASYTLGAGYPTTVPFYSRSWPMPTKLTHHVTLNPNGKKVWTVDGPTKGRCLWEMHGVWGWDVSKKQGVVLRENYFKKHPQTGEKVDWYDDFYYPFVSTWAERIRSVPAVRNKMVFVEAIPNEFCPDSWFKKHRIDNMVYAPHWLVARCLYLSYDLNALFNRTFKNLTVNVQGLSRGMFLPLALYWGHSSARDNFSLQLKTLAAKAYASMGENPIVIGECGIPMDINNKQAFSTGDFVWQSRMMDAMITGLERNNLAFTLWNYNHENDNIKGDNWNAENFSWYGNAHRQKSIISPSLSARMKTNLAQINDDLDDGGRILQAVVRPYPAKTAGVPIRWLYEFLDGHAEFEWQILSKEDLKCYETEIFWPSILLSGDRTVELEGLTTSEWTYSRERQTIFVVPSITPPSMEGKYRVTIWLSPPLEPLFTMTTHWQDFSSWYVVLLAILLGICFFIIG</sequence>
<dbReference type="Pfam" id="PF18564">
    <property type="entry name" value="Glyco_hydro_5_C"/>
    <property type="match status" value="1"/>
</dbReference>
<keyword evidence="2" id="KW-0378">Hydrolase</keyword>
<name>A0AAV5A145_9AGAM</name>
<dbReference type="Gene3D" id="3.20.20.80">
    <property type="entry name" value="Glycosidases"/>
    <property type="match status" value="2"/>
</dbReference>
<evidence type="ECO:0000256" key="4">
    <source>
        <dbReference type="SAM" id="Phobius"/>
    </source>
</evidence>
<gene>
    <name evidence="6" type="ORF">Clacol_001513</name>
</gene>
<dbReference type="SUPFAM" id="SSF51445">
    <property type="entry name" value="(Trans)glycosidases"/>
    <property type="match status" value="1"/>
</dbReference>
<keyword evidence="4" id="KW-0472">Membrane</keyword>
<dbReference type="AlphaFoldDB" id="A0AAV5A145"/>